<feature type="non-terminal residue" evidence="1">
    <location>
        <position position="1"/>
    </location>
</feature>
<name>A0A812IQT4_SYMPI</name>
<evidence type="ECO:0000313" key="2">
    <source>
        <dbReference type="Proteomes" id="UP000649617"/>
    </source>
</evidence>
<comment type="caution">
    <text evidence="1">The sequence shown here is derived from an EMBL/GenBank/DDBJ whole genome shotgun (WGS) entry which is preliminary data.</text>
</comment>
<organism evidence="1 2">
    <name type="scientific">Symbiodinium pilosum</name>
    <name type="common">Dinoflagellate</name>
    <dbReference type="NCBI Taxonomy" id="2952"/>
    <lineage>
        <taxon>Eukaryota</taxon>
        <taxon>Sar</taxon>
        <taxon>Alveolata</taxon>
        <taxon>Dinophyceae</taxon>
        <taxon>Suessiales</taxon>
        <taxon>Symbiodiniaceae</taxon>
        <taxon>Symbiodinium</taxon>
    </lineage>
</organism>
<reference evidence="1" key="1">
    <citation type="submission" date="2021-02" db="EMBL/GenBank/DDBJ databases">
        <authorList>
            <person name="Dougan E. K."/>
            <person name="Rhodes N."/>
            <person name="Thang M."/>
            <person name="Chan C."/>
        </authorList>
    </citation>
    <scope>NUCLEOTIDE SEQUENCE</scope>
</reference>
<dbReference type="OrthoDB" id="431811at2759"/>
<gene>
    <name evidence="1" type="ORF">SPIL2461_LOCUS495</name>
</gene>
<proteinExistence type="predicted"/>
<dbReference type="EMBL" id="CAJNIZ010000372">
    <property type="protein sequence ID" value="CAE7160494.1"/>
    <property type="molecule type" value="Genomic_DNA"/>
</dbReference>
<sequence length="93" mass="9858">MGSLDAAGVQLEEENTALPVVMPALELRRSIALLRSRGLAGSLRYVRLPAGLRTPAEWLAHEGAAIQVHNNGSCTFDSMPCAADEIALQPPPP</sequence>
<keyword evidence="2" id="KW-1185">Reference proteome</keyword>
<dbReference type="Proteomes" id="UP000649617">
    <property type="component" value="Unassembled WGS sequence"/>
</dbReference>
<evidence type="ECO:0000313" key="1">
    <source>
        <dbReference type="EMBL" id="CAE7160494.1"/>
    </source>
</evidence>
<dbReference type="AlphaFoldDB" id="A0A812IQT4"/>
<protein>
    <submittedName>
        <fullName evidence="1">Uncharacterized protein</fullName>
    </submittedName>
</protein>
<accession>A0A812IQT4</accession>